<evidence type="ECO:0000256" key="1">
    <source>
        <dbReference type="SAM" id="MobiDB-lite"/>
    </source>
</evidence>
<feature type="region of interest" description="Disordered" evidence="1">
    <location>
        <begin position="38"/>
        <end position="71"/>
    </location>
</feature>
<keyword evidence="3" id="KW-1185">Reference proteome</keyword>
<reference evidence="2" key="1">
    <citation type="journal article" date="2021" name="bioRxiv">
        <title>Whole Genome Assembly and Annotation of Northern Wild Rice, Zizania palustris L., Supports a Whole Genome Duplication in the Zizania Genus.</title>
        <authorList>
            <person name="Haas M."/>
            <person name="Kono T."/>
            <person name="Macchietto M."/>
            <person name="Millas R."/>
            <person name="McGilp L."/>
            <person name="Shao M."/>
            <person name="Duquette J."/>
            <person name="Hirsch C.N."/>
            <person name="Kimball J."/>
        </authorList>
    </citation>
    <scope>NUCLEOTIDE SEQUENCE</scope>
    <source>
        <tissue evidence="2">Fresh leaf tissue</tissue>
    </source>
</reference>
<comment type="caution">
    <text evidence="2">The sequence shown here is derived from an EMBL/GenBank/DDBJ whole genome shotgun (WGS) entry which is preliminary data.</text>
</comment>
<feature type="compositionally biased region" description="Basic and acidic residues" evidence="1">
    <location>
        <begin position="61"/>
        <end position="71"/>
    </location>
</feature>
<organism evidence="2 3">
    <name type="scientific">Zizania palustris</name>
    <name type="common">Northern wild rice</name>
    <dbReference type="NCBI Taxonomy" id="103762"/>
    <lineage>
        <taxon>Eukaryota</taxon>
        <taxon>Viridiplantae</taxon>
        <taxon>Streptophyta</taxon>
        <taxon>Embryophyta</taxon>
        <taxon>Tracheophyta</taxon>
        <taxon>Spermatophyta</taxon>
        <taxon>Magnoliopsida</taxon>
        <taxon>Liliopsida</taxon>
        <taxon>Poales</taxon>
        <taxon>Poaceae</taxon>
        <taxon>BOP clade</taxon>
        <taxon>Oryzoideae</taxon>
        <taxon>Oryzeae</taxon>
        <taxon>Zizaniinae</taxon>
        <taxon>Zizania</taxon>
    </lineage>
</organism>
<proteinExistence type="predicted"/>
<reference evidence="2" key="2">
    <citation type="submission" date="2021-02" db="EMBL/GenBank/DDBJ databases">
        <authorList>
            <person name="Kimball J.A."/>
            <person name="Haas M.W."/>
            <person name="Macchietto M."/>
            <person name="Kono T."/>
            <person name="Duquette J."/>
            <person name="Shao M."/>
        </authorList>
    </citation>
    <scope>NUCLEOTIDE SEQUENCE</scope>
    <source>
        <tissue evidence="2">Fresh leaf tissue</tissue>
    </source>
</reference>
<evidence type="ECO:0000313" key="2">
    <source>
        <dbReference type="EMBL" id="KAG8052018.1"/>
    </source>
</evidence>
<dbReference type="AlphaFoldDB" id="A0A8J5RM54"/>
<name>A0A8J5RM54_ZIZPA</name>
<protein>
    <submittedName>
        <fullName evidence="2">Uncharacterized protein</fullName>
    </submittedName>
</protein>
<sequence>MGVSVVGREGRLARVALTSIAHVADSASVVAAEATANNTFSTVPPPSPIQRTSRLLLVNKNELDPREEERE</sequence>
<dbReference type="EMBL" id="JAAALK010000288">
    <property type="protein sequence ID" value="KAG8052018.1"/>
    <property type="molecule type" value="Genomic_DNA"/>
</dbReference>
<evidence type="ECO:0000313" key="3">
    <source>
        <dbReference type="Proteomes" id="UP000729402"/>
    </source>
</evidence>
<accession>A0A8J5RM54</accession>
<gene>
    <name evidence="2" type="ORF">GUJ93_ZPchr0001g32659</name>
</gene>
<dbReference type="Proteomes" id="UP000729402">
    <property type="component" value="Unassembled WGS sequence"/>
</dbReference>